<evidence type="ECO:0000313" key="1">
    <source>
        <dbReference type="EMBL" id="EOH82179.1"/>
    </source>
</evidence>
<reference evidence="2 4" key="2">
    <citation type="submission" date="2013-03" db="EMBL/GenBank/DDBJ databases">
        <title>The Genome Sequence of Enterococcus raffinosus ATCC_49464 (PacBio/Illumina hybrid assembly).</title>
        <authorList>
            <consortium name="The Broad Institute Genomics Platform"/>
            <consortium name="The Broad Institute Genome Sequencing Center for Infectious Disease"/>
            <person name="Earl A."/>
            <person name="Russ C."/>
            <person name="Gilmore M."/>
            <person name="Surin D."/>
            <person name="Walker B."/>
            <person name="Young S."/>
            <person name="Zeng Q."/>
            <person name="Gargeya S."/>
            <person name="Fitzgerald M."/>
            <person name="Haas B."/>
            <person name="Abouelleil A."/>
            <person name="Allen A.W."/>
            <person name="Alvarado L."/>
            <person name="Arachchi H.M."/>
            <person name="Berlin A.M."/>
            <person name="Chapman S.B."/>
            <person name="Gainer-Dewar J."/>
            <person name="Goldberg J."/>
            <person name="Griggs A."/>
            <person name="Gujja S."/>
            <person name="Hansen M."/>
            <person name="Howarth C."/>
            <person name="Imamovic A."/>
            <person name="Ireland A."/>
            <person name="Larimer J."/>
            <person name="McCowan C."/>
            <person name="Murphy C."/>
            <person name="Pearson M."/>
            <person name="Poon T.W."/>
            <person name="Priest M."/>
            <person name="Roberts A."/>
            <person name="Saif S."/>
            <person name="Shea T."/>
            <person name="Sisk P."/>
            <person name="Sykes S."/>
            <person name="Wortman J."/>
            <person name="Nusbaum C."/>
            <person name="Birren B."/>
        </authorList>
    </citation>
    <scope>NUCLEOTIDE SEQUENCE [LARGE SCALE GENOMIC DNA]</scope>
    <source>
        <strain evidence="2 4">ATCC 49464</strain>
    </source>
</reference>
<dbReference type="HOGENOM" id="CLU_3364819_0_0_9"/>
<name>R2S1W8_9ENTE</name>
<dbReference type="EMBL" id="AJAL01000001">
    <property type="protein sequence ID" value="EOH82179.1"/>
    <property type="molecule type" value="Genomic_DNA"/>
</dbReference>
<organism evidence="1 3">
    <name type="scientific">Enterococcus raffinosus ATCC 49464</name>
    <dbReference type="NCBI Taxonomy" id="1158602"/>
    <lineage>
        <taxon>Bacteria</taxon>
        <taxon>Bacillati</taxon>
        <taxon>Bacillota</taxon>
        <taxon>Bacilli</taxon>
        <taxon>Lactobacillales</taxon>
        <taxon>Enterococcaceae</taxon>
        <taxon>Enterococcus</taxon>
    </lineage>
</organism>
<evidence type="ECO:0000313" key="3">
    <source>
        <dbReference type="Proteomes" id="UP000013877"/>
    </source>
</evidence>
<gene>
    <name evidence="2" type="ORF">I590_01521</name>
    <name evidence="1" type="ORF">UAK_00415</name>
</gene>
<dbReference type="Proteomes" id="UP000014158">
    <property type="component" value="Unassembled WGS sequence"/>
</dbReference>
<accession>R2S1W8</accession>
<dbReference type="Proteomes" id="UP000013877">
    <property type="component" value="Unassembled WGS sequence"/>
</dbReference>
<evidence type="ECO:0000313" key="4">
    <source>
        <dbReference type="Proteomes" id="UP000014158"/>
    </source>
</evidence>
<proteinExistence type="predicted"/>
<dbReference type="PATRIC" id="fig|1158602.3.peg.422"/>
<comment type="caution">
    <text evidence="1">The sequence shown here is derived from an EMBL/GenBank/DDBJ whole genome shotgun (WGS) entry which is preliminary data.</text>
</comment>
<protein>
    <submittedName>
        <fullName evidence="1">Uncharacterized protein</fullName>
    </submittedName>
</protein>
<dbReference type="eggNOG" id="ENOG5032G79">
    <property type="taxonomic scope" value="Bacteria"/>
</dbReference>
<dbReference type="EMBL" id="ASWF01000002">
    <property type="protein sequence ID" value="EOT77984.1"/>
    <property type="molecule type" value="Genomic_DNA"/>
</dbReference>
<evidence type="ECO:0000313" key="2">
    <source>
        <dbReference type="EMBL" id="EOT77984.1"/>
    </source>
</evidence>
<sequence length="35" mass="4128">MKKMLFPFFAVSYFLAHVTLHLTLHPIHWVAGLFN</sequence>
<reference evidence="1 3" key="1">
    <citation type="submission" date="2013-02" db="EMBL/GenBank/DDBJ databases">
        <title>The Genome Sequence of Enterococcus raffinosus ATCC_49464.</title>
        <authorList>
            <consortium name="The Broad Institute Genome Sequencing Platform"/>
            <consortium name="The Broad Institute Genome Sequencing Center for Infectious Disease"/>
            <person name="Earl A.M."/>
            <person name="Gilmore M.S."/>
            <person name="Lebreton F."/>
            <person name="Walker B."/>
            <person name="Young S.K."/>
            <person name="Zeng Q."/>
            <person name="Gargeya S."/>
            <person name="Fitzgerald M."/>
            <person name="Haas B."/>
            <person name="Abouelleil A."/>
            <person name="Alvarado L."/>
            <person name="Arachchi H.M."/>
            <person name="Berlin A.M."/>
            <person name="Chapman S.B."/>
            <person name="Dewar J."/>
            <person name="Goldberg J."/>
            <person name="Griggs A."/>
            <person name="Gujja S."/>
            <person name="Hansen M."/>
            <person name="Howarth C."/>
            <person name="Imamovic A."/>
            <person name="Larimer J."/>
            <person name="McCowan C."/>
            <person name="Murphy C."/>
            <person name="Neiman D."/>
            <person name="Pearson M."/>
            <person name="Priest M."/>
            <person name="Roberts A."/>
            <person name="Saif S."/>
            <person name="Shea T."/>
            <person name="Sisk P."/>
            <person name="Sykes S."/>
            <person name="Wortman J."/>
            <person name="Nusbaum C."/>
            <person name="Birren B."/>
        </authorList>
    </citation>
    <scope>NUCLEOTIDE SEQUENCE [LARGE SCALE GENOMIC DNA]</scope>
    <source>
        <strain evidence="1 3">ATCC 49464</strain>
    </source>
</reference>
<dbReference type="AlphaFoldDB" id="R2S1W8"/>
<keyword evidence="4" id="KW-1185">Reference proteome</keyword>